<accession>A0A0P9VSY1</accession>
<dbReference type="InterPro" id="IPR001387">
    <property type="entry name" value="Cro/C1-type_HTH"/>
</dbReference>
<organism evidence="2 3">
    <name type="scientific">Pseudomonas amygdali pv. mori</name>
    <dbReference type="NCBI Taxonomy" id="34065"/>
    <lineage>
        <taxon>Bacteria</taxon>
        <taxon>Pseudomonadati</taxon>
        <taxon>Pseudomonadota</taxon>
        <taxon>Gammaproteobacteria</taxon>
        <taxon>Pseudomonadales</taxon>
        <taxon>Pseudomonadaceae</taxon>
        <taxon>Pseudomonas</taxon>
        <taxon>Pseudomonas amygdali</taxon>
    </lineage>
</organism>
<dbReference type="PROSITE" id="PS50943">
    <property type="entry name" value="HTH_CROC1"/>
    <property type="match status" value="1"/>
</dbReference>
<reference evidence="2 3" key="1">
    <citation type="submission" date="2015-09" db="EMBL/GenBank/DDBJ databases">
        <title>Genome announcement of multiple Pseudomonas syringae strains.</title>
        <authorList>
            <person name="Thakur S."/>
            <person name="Wang P.W."/>
            <person name="Gong Y."/>
            <person name="Weir B.S."/>
            <person name="Guttman D.S."/>
        </authorList>
    </citation>
    <scope>NUCLEOTIDE SEQUENCE [LARGE SCALE GENOMIC DNA]</scope>
    <source>
        <strain evidence="2 3">ICMP4331</strain>
    </source>
</reference>
<sequence>MRAALAQRGWTQKDLAEQLGVSAQSVTNWFKGKDFPRPDKLLKLATTLHLPFAQLVEPYASGQVIYPAPQSQDMVCT</sequence>
<protein>
    <recommendedName>
        <fullName evidence="1">HTH cro/C1-type domain-containing protein</fullName>
    </recommendedName>
</protein>
<dbReference type="Proteomes" id="UP000050420">
    <property type="component" value="Unassembled WGS sequence"/>
</dbReference>
<dbReference type="Gene3D" id="1.10.260.40">
    <property type="entry name" value="lambda repressor-like DNA-binding domains"/>
    <property type="match status" value="1"/>
</dbReference>
<gene>
    <name evidence="2" type="ORF">ALO63_01655</name>
</gene>
<dbReference type="Pfam" id="PF01381">
    <property type="entry name" value="HTH_3"/>
    <property type="match status" value="1"/>
</dbReference>
<dbReference type="InterPro" id="IPR010982">
    <property type="entry name" value="Lambda_DNA-bd_dom_sf"/>
</dbReference>
<dbReference type="GO" id="GO:0003677">
    <property type="term" value="F:DNA binding"/>
    <property type="evidence" value="ECO:0007669"/>
    <property type="project" value="InterPro"/>
</dbReference>
<evidence type="ECO:0000313" key="2">
    <source>
        <dbReference type="EMBL" id="KPX94161.1"/>
    </source>
</evidence>
<name>A0A0P9VSY1_PSEA0</name>
<feature type="domain" description="HTH cro/C1-type" evidence="1">
    <location>
        <begin position="1"/>
        <end position="55"/>
    </location>
</feature>
<dbReference type="PATRIC" id="fig|34065.5.peg.2360"/>
<dbReference type="CDD" id="cd00093">
    <property type="entry name" value="HTH_XRE"/>
    <property type="match status" value="1"/>
</dbReference>
<dbReference type="SUPFAM" id="SSF47413">
    <property type="entry name" value="lambda repressor-like DNA-binding domains"/>
    <property type="match status" value="1"/>
</dbReference>
<dbReference type="EMBL" id="LJQU01000282">
    <property type="protein sequence ID" value="KPX94161.1"/>
    <property type="molecule type" value="Genomic_DNA"/>
</dbReference>
<evidence type="ECO:0000313" key="3">
    <source>
        <dbReference type="Proteomes" id="UP000050420"/>
    </source>
</evidence>
<comment type="caution">
    <text evidence="2">The sequence shown here is derived from an EMBL/GenBank/DDBJ whole genome shotgun (WGS) entry which is preliminary data.</text>
</comment>
<dbReference type="AlphaFoldDB" id="A0A0P9VSY1"/>
<dbReference type="SMART" id="SM00530">
    <property type="entry name" value="HTH_XRE"/>
    <property type="match status" value="1"/>
</dbReference>
<proteinExistence type="predicted"/>
<evidence type="ECO:0000259" key="1">
    <source>
        <dbReference type="PROSITE" id="PS50943"/>
    </source>
</evidence>